<dbReference type="GO" id="GO:0003677">
    <property type="term" value="F:DNA binding"/>
    <property type="evidence" value="ECO:0007669"/>
    <property type="project" value="UniProtKB-KW"/>
</dbReference>
<dbReference type="Pfam" id="PF00126">
    <property type="entry name" value="HTH_1"/>
    <property type="match status" value="1"/>
</dbReference>
<sequence length="300" mass="31884">MDLRVITYFLAVADTGSVSAAARECFVAQPSMSRQIRALEKELGVALFDRSAGGMKLSRAGQRFHVIANDIKTRVDRGVKIMASLGDESSTLELVCPPSVRDMMVVPCLAATGFLLGDVQEAEPDDVYARLDQGQADLAVGTFTPPARFARHKLLSARLSLQMPSTANPFAGQTHVDIREVTDLPLLNARHGSAVRAAFDQAGLDQGLTFSYQNQVSSTVVAQSLAAAGRGIAVAVGPASFGLDRVLLTAGGEPLAITDWVAWDAGHYAVPAIHAFIENLVAWLATRVEELAITLPDATS</sequence>
<organism evidence="6 7">
    <name type="scientific">Microterricola viridarii</name>
    <dbReference type="NCBI Taxonomy" id="412690"/>
    <lineage>
        <taxon>Bacteria</taxon>
        <taxon>Bacillati</taxon>
        <taxon>Actinomycetota</taxon>
        <taxon>Actinomycetes</taxon>
        <taxon>Micrococcales</taxon>
        <taxon>Microbacteriaceae</taxon>
        <taxon>Microterricola</taxon>
    </lineage>
</organism>
<evidence type="ECO:0000256" key="4">
    <source>
        <dbReference type="ARBA" id="ARBA00023163"/>
    </source>
</evidence>
<dbReference type="GO" id="GO:0032993">
    <property type="term" value="C:protein-DNA complex"/>
    <property type="evidence" value="ECO:0007669"/>
    <property type="project" value="TreeGrafter"/>
</dbReference>
<gene>
    <name evidence="6" type="ORF">SAMN04489834_1147</name>
</gene>
<name>A0A1H1QQK5_9MICO</name>
<dbReference type="FunFam" id="1.10.10.10:FF:000001">
    <property type="entry name" value="LysR family transcriptional regulator"/>
    <property type="match status" value="1"/>
</dbReference>
<evidence type="ECO:0000259" key="5">
    <source>
        <dbReference type="PROSITE" id="PS50931"/>
    </source>
</evidence>
<dbReference type="PROSITE" id="PS50931">
    <property type="entry name" value="HTH_LYSR"/>
    <property type="match status" value="1"/>
</dbReference>
<keyword evidence="2" id="KW-0805">Transcription regulation</keyword>
<dbReference type="SUPFAM" id="SSF53850">
    <property type="entry name" value="Periplasmic binding protein-like II"/>
    <property type="match status" value="1"/>
</dbReference>
<accession>A0A1H1QQK5</accession>
<feature type="domain" description="HTH lysR-type" evidence="5">
    <location>
        <begin position="1"/>
        <end position="58"/>
    </location>
</feature>
<comment type="similarity">
    <text evidence="1">Belongs to the LysR transcriptional regulatory family.</text>
</comment>
<protein>
    <submittedName>
        <fullName evidence="6">DNA-binding transcriptional regulator, LysR family</fullName>
    </submittedName>
</protein>
<dbReference type="CDD" id="cd05466">
    <property type="entry name" value="PBP2_LTTR_substrate"/>
    <property type="match status" value="1"/>
</dbReference>
<keyword evidence="7" id="KW-1185">Reference proteome</keyword>
<dbReference type="InterPro" id="IPR036388">
    <property type="entry name" value="WH-like_DNA-bd_sf"/>
</dbReference>
<keyword evidence="3 6" id="KW-0238">DNA-binding</keyword>
<dbReference type="PANTHER" id="PTHR30346">
    <property type="entry name" value="TRANSCRIPTIONAL DUAL REGULATOR HCAR-RELATED"/>
    <property type="match status" value="1"/>
</dbReference>
<evidence type="ECO:0000256" key="2">
    <source>
        <dbReference type="ARBA" id="ARBA00023015"/>
    </source>
</evidence>
<dbReference type="AlphaFoldDB" id="A0A1H1QQK5"/>
<proteinExistence type="inferred from homology"/>
<dbReference type="Gene3D" id="1.10.10.10">
    <property type="entry name" value="Winged helix-like DNA-binding domain superfamily/Winged helix DNA-binding domain"/>
    <property type="match status" value="1"/>
</dbReference>
<dbReference type="Proteomes" id="UP000181956">
    <property type="component" value="Chromosome I"/>
</dbReference>
<evidence type="ECO:0000256" key="3">
    <source>
        <dbReference type="ARBA" id="ARBA00023125"/>
    </source>
</evidence>
<dbReference type="InterPro" id="IPR005119">
    <property type="entry name" value="LysR_subst-bd"/>
</dbReference>
<keyword evidence="4" id="KW-0804">Transcription</keyword>
<evidence type="ECO:0000313" key="6">
    <source>
        <dbReference type="EMBL" id="SDS25603.1"/>
    </source>
</evidence>
<reference evidence="7" key="1">
    <citation type="submission" date="2016-10" db="EMBL/GenBank/DDBJ databases">
        <authorList>
            <person name="Varghese N."/>
            <person name="Submissions S."/>
        </authorList>
    </citation>
    <scope>NUCLEOTIDE SEQUENCE [LARGE SCALE GENOMIC DNA]</scope>
    <source>
        <strain evidence="7">DSM 21772</strain>
    </source>
</reference>
<dbReference type="Pfam" id="PF03466">
    <property type="entry name" value="LysR_substrate"/>
    <property type="match status" value="1"/>
</dbReference>
<dbReference type="InterPro" id="IPR000847">
    <property type="entry name" value="LysR_HTH_N"/>
</dbReference>
<dbReference type="SUPFAM" id="SSF46785">
    <property type="entry name" value="Winged helix' DNA-binding domain"/>
    <property type="match status" value="1"/>
</dbReference>
<dbReference type="GO" id="GO:0003700">
    <property type="term" value="F:DNA-binding transcription factor activity"/>
    <property type="evidence" value="ECO:0007669"/>
    <property type="project" value="InterPro"/>
</dbReference>
<dbReference type="InterPro" id="IPR036390">
    <property type="entry name" value="WH_DNA-bd_sf"/>
</dbReference>
<dbReference type="STRING" id="412690.SAMN04489834_1147"/>
<dbReference type="PANTHER" id="PTHR30346:SF29">
    <property type="entry name" value="LYSR SUBSTRATE-BINDING"/>
    <property type="match status" value="1"/>
</dbReference>
<evidence type="ECO:0000313" key="7">
    <source>
        <dbReference type="Proteomes" id="UP000181956"/>
    </source>
</evidence>
<dbReference type="PRINTS" id="PR00039">
    <property type="entry name" value="HTHLYSR"/>
</dbReference>
<dbReference type="Gene3D" id="3.40.190.290">
    <property type="match status" value="1"/>
</dbReference>
<dbReference type="EMBL" id="LT629742">
    <property type="protein sequence ID" value="SDS25603.1"/>
    <property type="molecule type" value="Genomic_DNA"/>
</dbReference>
<evidence type="ECO:0000256" key="1">
    <source>
        <dbReference type="ARBA" id="ARBA00009437"/>
    </source>
</evidence>